<dbReference type="Proteomes" id="UP001062223">
    <property type="component" value="Chromosome"/>
</dbReference>
<dbReference type="EMBL" id="CP106879">
    <property type="protein sequence ID" value="UYC80652.1"/>
    <property type="molecule type" value="Genomic_DNA"/>
</dbReference>
<dbReference type="RefSeq" id="WP_262138911.1">
    <property type="nucleotide sequence ID" value="NZ_CP106879.1"/>
</dbReference>
<dbReference type="AlphaFoldDB" id="A0A9Q9P8J7"/>
<reference evidence="1" key="1">
    <citation type="submission" date="2022-09" db="EMBL/GenBank/DDBJ databases">
        <title>Taxonomy of Curtobacterium flaccumfaciens.</title>
        <authorList>
            <person name="Osdaghi E."/>
            <person name="Taghavi S.M."/>
            <person name="Hamidizade M."/>
            <person name="Abachi H."/>
            <person name="Fazliarab A."/>
            <person name="Baeyen S."/>
            <person name="Portier P."/>
            <person name="Van Vaerenbergh J."/>
            <person name="Jacques M.-A."/>
        </authorList>
    </citation>
    <scope>NUCLEOTIDE SEQUENCE</scope>
    <source>
        <strain evidence="1">AGQB46</strain>
    </source>
</reference>
<name>A0A9Q9P8J7_9MICO</name>
<protein>
    <submittedName>
        <fullName evidence="1">Uncharacterized protein</fullName>
    </submittedName>
</protein>
<gene>
    <name evidence="1" type="ORF">OE229_16285</name>
</gene>
<evidence type="ECO:0000313" key="2">
    <source>
        <dbReference type="Proteomes" id="UP001062223"/>
    </source>
</evidence>
<dbReference type="KEGG" id="cpoi:OE229_16285"/>
<accession>A0A9Q9P8J7</accession>
<organism evidence="1 2">
    <name type="scientific">Curtobacterium poinsettiae</name>
    <dbReference type="NCBI Taxonomy" id="159612"/>
    <lineage>
        <taxon>Bacteria</taxon>
        <taxon>Bacillati</taxon>
        <taxon>Actinomycetota</taxon>
        <taxon>Actinomycetes</taxon>
        <taxon>Micrococcales</taxon>
        <taxon>Microbacteriaceae</taxon>
        <taxon>Curtobacterium</taxon>
    </lineage>
</organism>
<evidence type="ECO:0000313" key="1">
    <source>
        <dbReference type="EMBL" id="UYC80652.1"/>
    </source>
</evidence>
<proteinExistence type="predicted"/>
<sequence>MTTPRTKQHELAETTRQQYQRRVEEIRNDRRFTPEAKQQAIAKLYRDTNHQLGQLRDERDATLNGRRIALEAEMFGLPKYASTSDTLSYRDALDRASRAEDGTALAALYDTAAISNDTILAKAILAKAYGDGEVDVINRYLEDHSTLETKAQELWDIRYGDEAAGQTLQNTFNDFAFQADKPTEIRALSDSMIEQVAEAAD</sequence>